<evidence type="ECO:0000313" key="5">
    <source>
        <dbReference type="EMBL" id="KRM67791.1"/>
    </source>
</evidence>
<feature type="domain" description="Glycoside hydrolase family 20 catalytic" evidence="4">
    <location>
        <begin position="3"/>
        <end position="317"/>
    </location>
</feature>
<dbReference type="Pfam" id="PF00728">
    <property type="entry name" value="Glyco_hydro_20"/>
    <property type="match status" value="1"/>
</dbReference>
<dbReference type="GO" id="GO:0005975">
    <property type="term" value="P:carbohydrate metabolic process"/>
    <property type="evidence" value="ECO:0007669"/>
    <property type="project" value="InterPro"/>
</dbReference>
<evidence type="ECO:0000259" key="4">
    <source>
        <dbReference type="Pfam" id="PF00728"/>
    </source>
</evidence>
<accession>A0A0R2AM78</accession>
<dbReference type="InterPro" id="IPR025705">
    <property type="entry name" value="Beta_hexosaminidase_sua/sub"/>
</dbReference>
<dbReference type="PRINTS" id="PR00738">
    <property type="entry name" value="GLHYDRLASE20"/>
</dbReference>
<proteinExistence type="inferred from homology"/>
<dbReference type="AlphaFoldDB" id="A0A0R2AM78"/>
<dbReference type="PANTHER" id="PTHR43678">
    <property type="entry name" value="PUTATIVE (AFU_ORTHOLOGUE AFUA_2G00640)-RELATED"/>
    <property type="match status" value="1"/>
</dbReference>
<comment type="similarity">
    <text evidence="1">Belongs to the glycosyl hydrolase 20 family.</text>
</comment>
<feature type="active site" description="Proton donor" evidence="3">
    <location>
        <position position="166"/>
    </location>
</feature>
<comment type="caution">
    <text evidence="5">The sequence shown here is derived from an EMBL/GenBank/DDBJ whole genome shotgun (WGS) entry which is preliminary data.</text>
</comment>
<evidence type="ECO:0000256" key="3">
    <source>
        <dbReference type="PIRSR" id="PIRSR625705-1"/>
    </source>
</evidence>
<dbReference type="Proteomes" id="UP000052012">
    <property type="component" value="Unassembled WGS sequence"/>
</dbReference>
<evidence type="ECO:0000256" key="1">
    <source>
        <dbReference type="ARBA" id="ARBA00006285"/>
    </source>
</evidence>
<reference evidence="5 6" key="1">
    <citation type="journal article" date="2015" name="Genome Announc.">
        <title>Expanding the biotechnology potential of lactobacilli through comparative genomics of 213 strains and associated genera.</title>
        <authorList>
            <person name="Sun Z."/>
            <person name="Harris H.M."/>
            <person name="McCann A."/>
            <person name="Guo C."/>
            <person name="Argimon S."/>
            <person name="Zhang W."/>
            <person name="Yang X."/>
            <person name="Jeffery I.B."/>
            <person name="Cooney J.C."/>
            <person name="Kagawa T.F."/>
            <person name="Liu W."/>
            <person name="Song Y."/>
            <person name="Salvetti E."/>
            <person name="Wrobel A."/>
            <person name="Rasinkangas P."/>
            <person name="Parkhill J."/>
            <person name="Rea M.C."/>
            <person name="O'Sullivan O."/>
            <person name="Ritari J."/>
            <person name="Douillard F.P."/>
            <person name="Paul Ross R."/>
            <person name="Yang R."/>
            <person name="Briner A.E."/>
            <person name="Felis G.E."/>
            <person name="de Vos W.M."/>
            <person name="Barrangou R."/>
            <person name="Klaenhammer T.R."/>
            <person name="Caufield P.W."/>
            <person name="Cui Y."/>
            <person name="Zhang H."/>
            <person name="O'Toole P.W."/>
        </authorList>
    </citation>
    <scope>NUCLEOTIDE SEQUENCE [LARGE SCALE GENOMIC DNA]</scope>
    <source>
        <strain evidence="5 6">DSM 23829</strain>
    </source>
</reference>
<dbReference type="InterPro" id="IPR052764">
    <property type="entry name" value="GH20_Enzymes"/>
</dbReference>
<dbReference type="PATRIC" id="fig|1423781.4.peg.524"/>
<dbReference type="EMBL" id="AYYQ01000035">
    <property type="protein sequence ID" value="KRM67791.1"/>
    <property type="molecule type" value="Genomic_DNA"/>
</dbReference>
<dbReference type="GO" id="GO:0004563">
    <property type="term" value="F:beta-N-acetylhexosaminidase activity"/>
    <property type="evidence" value="ECO:0007669"/>
    <property type="project" value="InterPro"/>
</dbReference>
<sequence>MYGVNLDCARVYHSPDYIKKYINDIHDHGGNYILLHLNDNERFGVESSTLGQTVDNAKIVGNTYYNRDTNLAFLSKNQLLDIIDYGYTHKVEVIPEIDVPGHAQSIFKLLSYTDNGKQIVDKIKNPDGYNEMYYQKNETIDFCKTLLNEYVDMLPKNSYFSIGGDEISVDNQKNENDVVNYINKMDDYINSHGLNMMMWNDSFHKSVINKYNKNILINYWSLSGEVSDKDEYNKNVHLRATMPELNRAGFKTINCNNYYTYIILDKSSFTKSSFNTWKNELKAWNPSIWNDEHNKDIDKSKNNIGASISAWGETNGQYNDVKTYNAFSPFVRIFLDKFKNR</sequence>
<evidence type="ECO:0000256" key="2">
    <source>
        <dbReference type="ARBA" id="ARBA00022801"/>
    </source>
</evidence>
<dbReference type="STRING" id="1423781.FD06_GL000511"/>
<protein>
    <submittedName>
        <fullName evidence="5">Beta-N-acetylhexosaminidase</fullName>
    </submittedName>
</protein>
<keyword evidence="6" id="KW-1185">Reference proteome</keyword>
<keyword evidence="2" id="KW-0378">Hydrolase</keyword>
<name>A0A0R2AM78_9LACO</name>
<dbReference type="Gene3D" id="3.20.20.80">
    <property type="entry name" value="Glycosidases"/>
    <property type="match status" value="1"/>
</dbReference>
<dbReference type="SUPFAM" id="SSF51445">
    <property type="entry name" value="(Trans)glycosidases"/>
    <property type="match status" value="1"/>
</dbReference>
<dbReference type="InterPro" id="IPR015883">
    <property type="entry name" value="Glyco_hydro_20_cat"/>
</dbReference>
<gene>
    <name evidence="5" type="ORF">FD06_GL000511</name>
</gene>
<evidence type="ECO:0000313" key="6">
    <source>
        <dbReference type="Proteomes" id="UP000052012"/>
    </source>
</evidence>
<dbReference type="PANTHER" id="PTHR43678:SF1">
    <property type="entry name" value="BETA-N-ACETYLHEXOSAMINIDASE"/>
    <property type="match status" value="1"/>
</dbReference>
<dbReference type="InterPro" id="IPR017853">
    <property type="entry name" value="GH"/>
</dbReference>
<organism evidence="5 6">
    <name type="scientific">Apilactobacillus ozensis DSM 23829 = JCM 17196</name>
    <dbReference type="NCBI Taxonomy" id="1423781"/>
    <lineage>
        <taxon>Bacteria</taxon>
        <taxon>Bacillati</taxon>
        <taxon>Bacillota</taxon>
        <taxon>Bacilli</taxon>
        <taxon>Lactobacillales</taxon>
        <taxon>Lactobacillaceae</taxon>
        <taxon>Apilactobacillus</taxon>
    </lineage>
</organism>